<comment type="caution">
    <text evidence="1">The sequence shown here is derived from an EMBL/GenBank/DDBJ whole genome shotgun (WGS) entry which is preliminary data.</text>
</comment>
<dbReference type="EMBL" id="LCSD01000023">
    <property type="protein sequence ID" value="KKW47076.1"/>
    <property type="molecule type" value="Genomic_DNA"/>
</dbReference>
<dbReference type="Proteomes" id="UP000034789">
    <property type="component" value="Unassembled WGS sequence"/>
</dbReference>
<dbReference type="AlphaFoldDB" id="A0A0G1YUZ1"/>
<organism evidence="1 2">
    <name type="scientific">Candidatus Kaiserbacteria bacterium GW2011_GWA2_58_9</name>
    <dbReference type="NCBI Taxonomy" id="1618672"/>
    <lineage>
        <taxon>Bacteria</taxon>
        <taxon>Candidatus Kaiseribacteriota</taxon>
    </lineage>
</organism>
<reference evidence="1 2" key="1">
    <citation type="journal article" date="2015" name="Nature">
        <title>rRNA introns, odd ribosomes, and small enigmatic genomes across a large radiation of phyla.</title>
        <authorList>
            <person name="Brown C.T."/>
            <person name="Hug L.A."/>
            <person name="Thomas B.C."/>
            <person name="Sharon I."/>
            <person name="Castelle C.J."/>
            <person name="Singh A."/>
            <person name="Wilkins M.J."/>
            <person name="Williams K.H."/>
            <person name="Banfield J.F."/>
        </authorList>
    </citation>
    <scope>NUCLEOTIDE SEQUENCE [LARGE SCALE GENOMIC DNA]</scope>
</reference>
<protein>
    <submittedName>
        <fullName evidence="1">Uncharacterized protein</fullName>
    </submittedName>
</protein>
<proteinExistence type="predicted"/>
<evidence type="ECO:0000313" key="1">
    <source>
        <dbReference type="EMBL" id="KKW47076.1"/>
    </source>
</evidence>
<evidence type="ECO:0000313" key="2">
    <source>
        <dbReference type="Proteomes" id="UP000034789"/>
    </source>
</evidence>
<accession>A0A0G1YUZ1</accession>
<name>A0A0G1YUZ1_9BACT</name>
<sequence length="42" mass="4737">MRWDPQSVTNVGAIGPLAAALAYREKIRNGEKKDIPWDALRE</sequence>
<gene>
    <name evidence="1" type="ORF">UY98_C0023G0006</name>
</gene>